<evidence type="ECO:0000313" key="2">
    <source>
        <dbReference type="EMBL" id="OKL62701.1"/>
    </source>
</evidence>
<dbReference type="Pfam" id="PF25484">
    <property type="entry name" value="DUF7907"/>
    <property type="match status" value="1"/>
</dbReference>
<name>A0A1Q5Q9Y7_TALAT</name>
<dbReference type="InterPro" id="IPR057229">
    <property type="entry name" value="DUF7907"/>
</dbReference>
<accession>A0A1Q5Q9Y7</accession>
<evidence type="ECO:0000313" key="3">
    <source>
        <dbReference type="Proteomes" id="UP000214365"/>
    </source>
</evidence>
<reference evidence="2 3" key="1">
    <citation type="submission" date="2015-06" db="EMBL/GenBank/DDBJ databases">
        <title>Talaromyces atroroseus IBT 11181 draft genome.</title>
        <authorList>
            <person name="Rasmussen K.B."/>
            <person name="Rasmussen S."/>
            <person name="Petersen B."/>
            <person name="Sicheritz-Ponten T."/>
            <person name="Mortensen U.H."/>
            <person name="Thrane U."/>
        </authorList>
    </citation>
    <scope>NUCLEOTIDE SEQUENCE [LARGE SCALE GENOMIC DNA]</scope>
    <source>
        <strain evidence="2 3">IBT 11181</strain>
    </source>
</reference>
<feature type="domain" description="DUF7907" evidence="1">
    <location>
        <begin position="13"/>
        <end position="139"/>
    </location>
</feature>
<dbReference type="RefSeq" id="XP_020122822.1">
    <property type="nucleotide sequence ID" value="XM_020261036.1"/>
</dbReference>
<gene>
    <name evidence="2" type="ORF">UA08_01153</name>
</gene>
<protein>
    <recommendedName>
        <fullName evidence="1">DUF7907 domain-containing protein</fullName>
    </recommendedName>
</protein>
<keyword evidence="3" id="KW-1185">Reference proteome</keyword>
<comment type="caution">
    <text evidence="2">The sequence shown here is derived from an EMBL/GenBank/DDBJ whole genome shotgun (WGS) entry which is preliminary data.</text>
</comment>
<dbReference type="AlphaFoldDB" id="A0A1Q5Q9Y7"/>
<dbReference type="Proteomes" id="UP000214365">
    <property type="component" value="Unassembled WGS sequence"/>
</dbReference>
<dbReference type="OrthoDB" id="4224190at2759"/>
<organism evidence="2 3">
    <name type="scientific">Talaromyces atroroseus</name>
    <dbReference type="NCBI Taxonomy" id="1441469"/>
    <lineage>
        <taxon>Eukaryota</taxon>
        <taxon>Fungi</taxon>
        <taxon>Dikarya</taxon>
        <taxon>Ascomycota</taxon>
        <taxon>Pezizomycotina</taxon>
        <taxon>Eurotiomycetes</taxon>
        <taxon>Eurotiomycetidae</taxon>
        <taxon>Eurotiales</taxon>
        <taxon>Trichocomaceae</taxon>
        <taxon>Talaromyces</taxon>
        <taxon>Talaromyces sect. Trachyspermi</taxon>
    </lineage>
</organism>
<sequence length="142" mass="15089">MAVLGQNKTYYLQSTTGEYLSYLVVSEGIEASYLEANKSEAYPAYIDSSGHLTLKKSSSTSTVTLSDEIDGQDNLYGVLLNFGTATTGFAFASNGTLTVSQSNFKGFFACDNGDYGKQLFWSASAISAPASCEGVTFARVST</sequence>
<dbReference type="GeneID" id="31000908"/>
<evidence type="ECO:0000259" key="1">
    <source>
        <dbReference type="Pfam" id="PF25484"/>
    </source>
</evidence>
<dbReference type="EMBL" id="LFMY01000002">
    <property type="protein sequence ID" value="OKL62701.1"/>
    <property type="molecule type" value="Genomic_DNA"/>
</dbReference>
<proteinExistence type="predicted"/>